<dbReference type="AlphaFoldDB" id="A0A7C4D6G7"/>
<dbReference type="CDD" id="cd02440">
    <property type="entry name" value="AdoMet_MTases"/>
    <property type="match status" value="1"/>
</dbReference>
<comment type="caution">
    <text evidence="2">The sequence shown here is derived from an EMBL/GenBank/DDBJ whole genome shotgun (WGS) entry which is preliminary data.</text>
</comment>
<reference evidence="2" key="1">
    <citation type="journal article" date="2020" name="mSystems">
        <title>Genome- and Community-Level Interaction Insights into Carbon Utilization and Element Cycling Functions of Hydrothermarchaeota in Hydrothermal Sediment.</title>
        <authorList>
            <person name="Zhou Z."/>
            <person name="Liu Y."/>
            <person name="Xu W."/>
            <person name="Pan J."/>
            <person name="Luo Z.H."/>
            <person name="Li M."/>
        </authorList>
    </citation>
    <scope>NUCLEOTIDE SEQUENCE [LARGE SCALE GENOMIC DNA]</scope>
    <source>
        <strain evidence="2">SpSt-642</strain>
    </source>
</reference>
<dbReference type="InterPro" id="IPR013216">
    <property type="entry name" value="Methyltransf_11"/>
</dbReference>
<name>A0A7C4D6G7_STAMA</name>
<keyword evidence="2" id="KW-0489">Methyltransferase</keyword>
<dbReference type="GO" id="GO:0032259">
    <property type="term" value="P:methylation"/>
    <property type="evidence" value="ECO:0007669"/>
    <property type="project" value="UniProtKB-KW"/>
</dbReference>
<proteinExistence type="predicted"/>
<dbReference type="InterPro" id="IPR029063">
    <property type="entry name" value="SAM-dependent_MTases_sf"/>
</dbReference>
<dbReference type="Gene3D" id="3.40.50.150">
    <property type="entry name" value="Vaccinia Virus protein VP39"/>
    <property type="match status" value="1"/>
</dbReference>
<protein>
    <submittedName>
        <fullName evidence="2">SAM-dependent methyltransferase</fullName>
    </submittedName>
</protein>
<dbReference type="SUPFAM" id="SSF53335">
    <property type="entry name" value="S-adenosyl-L-methionine-dependent methyltransferases"/>
    <property type="match status" value="1"/>
</dbReference>
<organism evidence="2">
    <name type="scientific">Staphylothermus marinus</name>
    <dbReference type="NCBI Taxonomy" id="2280"/>
    <lineage>
        <taxon>Archaea</taxon>
        <taxon>Thermoproteota</taxon>
        <taxon>Thermoprotei</taxon>
        <taxon>Desulfurococcales</taxon>
        <taxon>Desulfurococcaceae</taxon>
        <taxon>Staphylothermus</taxon>
    </lineage>
</organism>
<sequence length="184" mass="21853">MNHYSDLWEMDNSVFKYNITYRSYDQLYREEQFSKYRFVFEEIGLKIGKVILDVGCGTGLLIEYLLDRRIDYFKKYFCIDPSIGMLSRVVEKKIFDNRIILLNSYGEYIPLIDRIADSIFLFTVWDNVADKEKLLSELFRILSSNGFILISIYEKSSSLKPVDLCSEFELIGCRIDCFYVYTRE</sequence>
<dbReference type="EMBL" id="DTBJ01000010">
    <property type="protein sequence ID" value="HGM58101.1"/>
    <property type="molecule type" value="Genomic_DNA"/>
</dbReference>
<dbReference type="GO" id="GO:0008757">
    <property type="term" value="F:S-adenosylmethionine-dependent methyltransferase activity"/>
    <property type="evidence" value="ECO:0007669"/>
    <property type="project" value="InterPro"/>
</dbReference>
<evidence type="ECO:0000313" key="2">
    <source>
        <dbReference type="EMBL" id="HGM58101.1"/>
    </source>
</evidence>
<evidence type="ECO:0000259" key="1">
    <source>
        <dbReference type="Pfam" id="PF08241"/>
    </source>
</evidence>
<gene>
    <name evidence="2" type="ORF">ENU14_00705</name>
</gene>
<feature type="domain" description="Methyltransferase type 11" evidence="1">
    <location>
        <begin position="52"/>
        <end position="150"/>
    </location>
</feature>
<keyword evidence="2" id="KW-0808">Transferase</keyword>
<accession>A0A7C4D6G7</accession>
<dbReference type="Pfam" id="PF08241">
    <property type="entry name" value="Methyltransf_11"/>
    <property type="match status" value="1"/>
</dbReference>